<evidence type="ECO:0000313" key="2">
    <source>
        <dbReference type="EMBL" id="GJT92572.1"/>
    </source>
</evidence>
<organism evidence="2 3">
    <name type="scientific">Tanacetum coccineum</name>
    <dbReference type="NCBI Taxonomy" id="301880"/>
    <lineage>
        <taxon>Eukaryota</taxon>
        <taxon>Viridiplantae</taxon>
        <taxon>Streptophyta</taxon>
        <taxon>Embryophyta</taxon>
        <taxon>Tracheophyta</taxon>
        <taxon>Spermatophyta</taxon>
        <taxon>Magnoliopsida</taxon>
        <taxon>eudicotyledons</taxon>
        <taxon>Gunneridae</taxon>
        <taxon>Pentapetalae</taxon>
        <taxon>asterids</taxon>
        <taxon>campanulids</taxon>
        <taxon>Asterales</taxon>
        <taxon>Asteraceae</taxon>
        <taxon>Asteroideae</taxon>
        <taxon>Anthemideae</taxon>
        <taxon>Anthemidinae</taxon>
        <taxon>Tanacetum</taxon>
    </lineage>
</organism>
<gene>
    <name evidence="2" type="ORF">Tco_1081417</name>
</gene>
<reference evidence="2" key="1">
    <citation type="journal article" date="2022" name="Int. J. Mol. Sci.">
        <title>Draft Genome of Tanacetum Coccineum: Genomic Comparison of Closely Related Tanacetum-Family Plants.</title>
        <authorList>
            <person name="Yamashiro T."/>
            <person name="Shiraishi A."/>
            <person name="Nakayama K."/>
            <person name="Satake H."/>
        </authorList>
    </citation>
    <scope>NUCLEOTIDE SEQUENCE</scope>
</reference>
<proteinExistence type="predicted"/>
<dbReference type="Proteomes" id="UP001151760">
    <property type="component" value="Unassembled WGS sequence"/>
</dbReference>
<feature type="region of interest" description="Disordered" evidence="1">
    <location>
        <begin position="195"/>
        <end position="234"/>
    </location>
</feature>
<reference evidence="2" key="2">
    <citation type="submission" date="2022-01" db="EMBL/GenBank/DDBJ databases">
        <authorList>
            <person name="Yamashiro T."/>
            <person name="Shiraishi A."/>
            <person name="Satake H."/>
            <person name="Nakayama K."/>
        </authorList>
    </citation>
    <scope>NUCLEOTIDE SEQUENCE</scope>
</reference>
<dbReference type="EMBL" id="BQNB010020122">
    <property type="protein sequence ID" value="GJT92572.1"/>
    <property type="molecule type" value="Genomic_DNA"/>
</dbReference>
<sequence>MAKKDTDLYHSRLTPNDLNDMIIKYKIPRDLHPRLHSKEFVMSELLDDAIGIYHRIFDFSGVRIPFSSFLLDLIKHYRVYFSHLGPLGLNKVITFESGFFLIDRRAIPDAMVWTHPDAAIDDTRPAAGSFNIADVRRLSAHVIKLRDIPEGVLVLSRLIMGIHDFLYLPEWTGAEVQEEPHLDILAKAKASQKRKASTSGASSSHVAKPTRSSLAQSFGSTTRPSLFASDDDESDDDDACVEISLVTPLCSATVIPSSRNQGGSFVAPTAEGSNTRDSRGKGIMVDDASTPSGGVSRQRPSSRPAPSFRDVFGDAIHTDFFPFFAVLMKEVSKDPAICKTIVDQFPIPGEMVQVKGLSDDQLTAKMSLLHCMMMSHGGELLARHRRLNQSHQEYVLSTDSRLKGYEEKVAGLTGLELQVSTLKKQVSGLNDKLATFDSSFAKSKAKGKERKKKIKSLSKSLDNLHCEATPPEFSSFFRGLFQGLVRKFLASDEFSRVQSELLSLAASAVFERGLSMHRTKDEFADVLKKMVNFTPGAQERLVEAYLLVVQTDYAFLNKISKYVVEPLSVILQLEPEKLVHPAKVPIPRDTHFSPPIAKESTVTPISKSLELYANIVPASFSVALEQNEEQVSTVVDGSDLEMTDGVAHSKSEGVFVQGNSHVLYNVAEVTVVGSERVSSCLTDVVVALSAGENGDGSAASSTVEEVVVPPSEFGFVPSALLVALPFLLLLVSSTDVLVLIPTNTSWLRNSSFIVASPVNTSAFRFKIFGRCVIRNL</sequence>
<keyword evidence="3" id="KW-1185">Reference proteome</keyword>
<name>A0ABQ5HZK3_9ASTR</name>
<feature type="compositionally biased region" description="Low complexity" evidence="1">
    <location>
        <begin position="296"/>
        <end position="306"/>
    </location>
</feature>
<feature type="compositionally biased region" description="Polar residues" evidence="1">
    <location>
        <begin position="200"/>
        <end position="224"/>
    </location>
</feature>
<evidence type="ECO:0008006" key="4">
    <source>
        <dbReference type="Google" id="ProtNLM"/>
    </source>
</evidence>
<evidence type="ECO:0000313" key="3">
    <source>
        <dbReference type="Proteomes" id="UP001151760"/>
    </source>
</evidence>
<accession>A0ABQ5HZK3</accession>
<comment type="caution">
    <text evidence="2">The sequence shown here is derived from an EMBL/GenBank/DDBJ whole genome shotgun (WGS) entry which is preliminary data.</text>
</comment>
<protein>
    <recommendedName>
        <fullName evidence="4">Transposase (Putative), gypsy type</fullName>
    </recommendedName>
</protein>
<evidence type="ECO:0000256" key="1">
    <source>
        <dbReference type="SAM" id="MobiDB-lite"/>
    </source>
</evidence>
<feature type="region of interest" description="Disordered" evidence="1">
    <location>
        <begin position="261"/>
        <end position="306"/>
    </location>
</feature>